<accession>A0ABM1ECY9</accession>
<dbReference type="RefSeq" id="XP_014670060.1">
    <property type="nucleotide sequence ID" value="XM_014814574.1"/>
</dbReference>
<evidence type="ECO:0000313" key="2">
    <source>
        <dbReference type="Proteomes" id="UP000695022"/>
    </source>
</evidence>
<dbReference type="Pfam" id="PF20700">
    <property type="entry name" value="Mutator"/>
    <property type="match status" value="1"/>
</dbReference>
<reference evidence="3" key="1">
    <citation type="submission" date="2025-08" db="UniProtKB">
        <authorList>
            <consortium name="RefSeq"/>
        </authorList>
    </citation>
    <scope>IDENTIFICATION</scope>
</reference>
<gene>
    <name evidence="3" type="primary">LOC106811052</name>
</gene>
<dbReference type="InterPro" id="IPR049012">
    <property type="entry name" value="Mutator_transp_dom"/>
</dbReference>
<evidence type="ECO:0000259" key="1">
    <source>
        <dbReference type="Pfam" id="PF20700"/>
    </source>
</evidence>
<organism evidence="2 3">
    <name type="scientific">Priapulus caudatus</name>
    <name type="common">Priapulid worm</name>
    <dbReference type="NCBI Taxonomy" id="37621"/>
    <lineage>
        <taxon>Eukaryota</taxon>
        <taxon>Metazoa</taxon>
        <taxon>Ecdysozoa</taxon>
        <taxon>Scalidophora</taxon>
        <taxon>Priapulida</taxon>
        <taxon>Priapulimorpha</taxon>
        <taxon>Priapulimorphida</taxon>
        <taxon>Priapulidae</taxon>
        <taxon>Priapulus</taxon>
    </lineage>
</organism>
<dbReference type="GeneID" id="106811052"/>
<proteinExistence type="predicted"/>
<evidence type="ECO:0000313" key="3">
    <source>
        <dbReference type="RefSeq" id="XP_014670060.1"/>
    </source>
</evidence>
<sequence length="346" mass="39290">MEAQGAKILWERSVEKYGLRYTTFVGDGDSSAFTMIEKCIPYRALCTVHKEECIGHIQKRMGSRLRKLVTDNKGEKLSDGKGLTGAGRLTHKAIDSFQTFYGKALRQNKGDVAAMSIATKAILEHYRSTISEPHHQYCPDGPDSWCKWKSDQSTGSQTYLPVKNPLPYAVVQVLQPVFNFLSRIEFLEGCKNCLTQNQNESLHHVLWNMVPKDQFHSTNDTKLGIAIAVMVFNCGMTRTCRLIHKSYGWDFSPNASAMWKRIDRVRLGQRKRSLTDIAKLKRKESRGSRLAQLDAFKHKEVQPHYQSGAFHHEQETVQSVPAKVRTCKTCGKAMKGHSKKECVRKP</sequence>
<feature type="domain" description="Mutator-like transposase" evidence="1">
    <location>
        <begin position="1"/>
        <end position="146"/>
    </location>
</feature>
<dbReference type="Proteomes" id="UP000695022">
    <property type="component" value="Unplaced"/>
</dbReference>
<name>A0ABM1ECY9_PRICU</name>
<protein>
    <submittedName>
        <fullName evidence="3">Uncharacterized protein LOC106811052</fullName>
    </submittedName>
</protein>
<keyword evidence="2" id="KW-1185">Reference proteome</keyword>